<comment type="caution">
    <text evidence="2">The sequence shown here is derived from an EMBL/GenBank/DDBJ whole genome shotgun (WGS) entry which is preliminary data.</text>
</comment>
<feature type="compositionally biased region" description="Acidic residues" evidence="1">
    <location>
        <begin position="216"/>
        <end position="225"/>
    </location>
</feature>
<feature type="region of interest" description="Disordered" evidence="1">
    <location>
        <begin position="168"/>
        <end position="227"/>
    </location>
</feature>
<protein>
    <submittedName>
        <fullName evidence="2">Uncharacterized protein</fullName>
    </submittedName>
</protein>
<proteinExistence type="predicted"/>
<feature type="compositionally biased region" description="Polar residues" evidence="1">
    <location>
        <begin position="92"/>
        <end position="101"/>
    </location>
</feature>
<feature type="compositionally biased region" description="Low complexity" evidence="1">
    <location>
        <begin position="205"/>
        <end position="215"/>
    </location>
</feature>
<organism evidence="2 3">
    <name type="scientific">Cerrena zonata</name>
    <dbReference type="NCBI Taxonomy" id="2478898"/>
    <lineage>
        <taxon>Eukaryota</taxon>
        <taxon>Fungi</taxon>
        <taxon>Dikarya</taxon>
        <taxon>Basidiomycota</taxon>
        <taxon>Agaricomycotina</taxon>
        <taxon>Agaricomycetes</taxon>
        <taxon>Polyporales</taxon>
        <taxon>Cerrenaceae</taxon>
        <taxon>Cerrena</taxon>
    </lineage>
</organism>
<dbReference type="AlphaFoldDB" id="A0AAW0FD15"/>
<name>A0AAW0FD15_9APHY</name>
<feature type="compositionally biased region" description="Basic and acidic residues" evidence="1">
    <location>
        <begin position="128"/>
        <end position="138"/>
    </location>
</feature>
<feature type="compositionally biased region" description="Basic residues" evidence="1">
    <location>
        <begin position="171"/>
        <end position="183"/>
    </location>
</feature>
<evidence type="ECO:0000313" key="2">
    <source>
        <dbReference type="EMBL" id="KAK7676504.1"/>
    </source>
</evidence>
<keyword evidence="3" id="KW-1185">Reference proteome</keyword>
<sequence>MQYGSSSAPPRICTTHLPSTSSKGPSSLLGMAGTRASTAKQQSKAQKMKEDSQERKGKKGKKPSTAKESSAELTSTKDKTKTVREGSGCKRGSSTSATTSNSKRRKGLSLCPTSVEPKNGLSAQPEAPSRRQYLDRHDWECTQDGLTQSLSAYAAPEIIDTDANVELQKERTKKKTATTKKAKQVGEIEEITSLSSSSSDEKASSSESDTGSAGSEDVEDDDSEVEITTTKLQQRLELEVCTEISLWGLQY</sequence>
<dbReference type="Proteomes" id="UP001385951">
    <property type="component" value="Unassembled WGS sequence"/>
</dbReference>
<feature type="compositionally biased region" description="Basic and acidic residues" evidence="1">
    <location>
        <begin position="75"/>
        <end position="88"/>
    </location>
</feature>
<evidence type="ECO:0000256" key="1">
    <source>
        <dbReference type="SAM" id="MobiDB-lite"/>
    </source>
</evidence>
<feature type="compositionally biased region" description="Polar residues" evidence="1">
    <location>
        <begin position="35"/>
        <end position="45"/>
    </location>
</feature>
<feature type="compositionally biased region" description="Polar residues" evidence="1">
    <location>
        <begin position="16"/>
        <end position="25"/>
    </location>
</feature>
<dbReference type="EMBL" id="JASBNA010000114">
    <property type="protein sequence ID" value="KAK7676504.1"/>
    <property type="molecule type" value="Genomic_DNA"/>
</dbReference>
<accession>A0AAW0FD15</accession>
<gene>
    <name evidence="2" type="ORF">QCA50_020522</name>
</gene>
<evidence type="ECO:0000313" key="3">
    <source>
        <dbReference type="Proteomes" id="UP001385951"/>
    </source>
</evidence>
<reference evidence="2 3" key="1">
    <citation type="submission" date="2022-09" db="EMBL/GenBank/DDBJ databases">
        <authorList>
            <person name="Palmer J.M."/>
        </authorList>
    </citation>
    <scope>NUCLEOTIDE SEQUENCE [LARGE SCALE GENOMIC DNA]</scope>
    <source>
        <strain evidence="2 3">DSM 7382</strain>
    </source>
</reference>
<feature type="region of interest" description="Disordered" evidence="1">
    <location>
        <begin position="1"/>
        <end position="138"/>
    </location>
</feature>